<evidence type="ECO:0000313" key="2">
    <source>
        <dbReference type="Proteomes" id="UP001163321"/>
    </source>
</evidence>
<dbReference type="Proteomes" id="UP001163321">
    <property type="component" value="Chromosome 7"/>
</dbReference>
<accession>A0ACC0VVF3</accession>
<organism evidence="1 2">
    <name type="scientific">Peronosclerospora sorghi</name>
    <dbReference type="NCBI Taxonomy" id="230839"/>
    <lineage>
        <taxon>Eukaryota</taxon>
        <taxon>Sar</taxon>
        <taxon>Stramenopiles</taxon>
        <taxon>Oomycota</taxon>
        <taxon>Peronosporomycetes</taxon>
        <taxon>Peronosporales</taxon>
        <taxon>Peronosporaceae</taxon>
        <taxon>Peronosclerospora</taxon>
    </lineage>
</organism>
<sequence length="116" mass="12805">MSKHRSTHHCPDGPSKVLPNTARIRGDKEGSSHRMFRASNGKISFQECSWMEATRASPQSLQESVIRVCYRLSSEKVNKCSYIDGKHIDQVCNQALGAIGAKMKANTSHASTKTVD</sequence>
<comment type="caution">
    <text evidence="1">The sequence shown here is derived from an EMBL/GenBank/DDBJ whole genome shotgun (WGS) entry which is preliminary data.</text>
</comment>
<keyword evidence="2" id="KW-1185">Reference proteome</keyword>
<dbReference type="EMBL" id="CM047586">
    <property type="protein sequence ID" value="KAI9909736.1"/>
    <property type="molecule type" value="Genomic_DNA"/>
</dbReference>
<proteinExistence type="predicted"/>
<gene>
    <name evidence="1" type="ORF">PsorP6_015330</name>
</gene>
<protein>
    <submittedName>
        <fullName evidence="1">Uncharacterized protein</fullName>
    </submittedName>
</protein>
<reference evidence="1 2" key="1">
    <citation type="journal article" date="2022" name="bioRxiv">
        <title>The genome of the oomycete Peronosclerospora sorghi, a cosmopolitan pathogen of maize and sorghum, is inflated with dispersed pseudogenes.</title>
        <authorList>
            <person name="Fletcher K."/>
            <person name="Martin F."/>
            <person name="Isakeit T."/>
            <person name="Cavanaugh K."/>
            <person name="Magill C."/>
            <person name="Michelmore R."/>
        </authorList>
    </citation>
    <scope>NUCLEOTIDE SEQUENCE [LARGE SCALE GENOMIC DNA]</scope>
    <source>
        <strain evidence="1">P6</strain>
    </source>
</reference>
<name>A0ACC0VVF3_9STRA</name>
<evidence type="ECO:0000313" key="1">
    <source>
        <dbReference type="EMBL" id="KAI9909736.1"/>
    </source>
</evidence>